<name>A0ABV8KQS9_9ACTN</name>
<protein>
    <recommendedName>
        <fullName evidence="2">Gamma-glutamyl-hercynylcysteine sulfoxide hydrolase</fullName>
        <ecNumber evidence="2">3.5.1.118</ecNumber>
    </recommendedName>
    <alternativeName>
        <fullName evidence="2">Gamma-glutamyl hercynylcysteine S-oxide hydrolase</fullName>
    </alternativeName>
</protein>
<dbReference type="HAMAP" id="MF_02036">
    <property type="entry name" value="EgtC"/>
    <property type="match status" value="1"/>
</dbReference>
<comment type="function">
    <text evidence="2">Catalyzes the hydrolysis of the gamma-glutamyl amide bond of hercynyl-gamma-L-glutamyl-L-cysteine sulfoxide to produce hercynylcysteine sulfoxide, a step in the biosynthesis pathway of ergothioneine.</text>
</comment>
<evidence type="ECO:0000313" key="4">
    <source>
        <dbReference type="EMBL" id="MFC4108501.1"/>
    </source>
</evidence>
<evidence type="ECO:0000313" key="5">
    <source>
        <dbReference type="Proteomes" id="UP001595868"/>
    </source>
</evidence>
<dbReference type="InterPro" id="IPR032889">
    <property type="entry name" value="EgtC_Actinobacteria"/>
</dbReference>
<dbReference type="Proteomes" id="UP001595868">
    <property type="component" value="Unassembled WGS sequence"/>
</dbReference>
<evidence type="ECO:0000259" key="3">
    <source>
        <dbReference type="PROSITE" id="PS51278"/>
    </source>
</evidence>
<keyword evidence="5" id="KW-1185">Reference proteome</keyword>
<accession>A0ABV8KQS9</accession>
<comment type="catalytic activity">
    <reaction evidence="2">
        <text>gamma-L-glutamyl-hercynylcysteine S-oxide + H2O = S-(hercyn-2-yl)-L-cysteine S-oxide + L-glutamate</text>
        <dbReference type="Rhea" id="RHEA:42684"/>
        <dbReference type="ChEBI" id="CHEBI:15377"/>
        <dbReference type="ChEBI" id="CHEBI:29985"/>
        <dbReference type="ChEBI" id="CHEBI:82703"/>
        <dbReference type="ChEBI" id="CHEBI:82706"/>
        <dbReference type="EC" id="3.5.1.118"/>
    </reaction>
</comment>
<gene>
    <name evidence="2 4" type="primary">egtC</name>
    <name evidence="4" type="ORF">ACFOX0_21520</name>
</gene>
<dbReference type="Pfam" id="PF13230">
    <property type="entry name" value="GATase_4"/>
    <property type="match status" value="1"/>
</dbReference>
<proteinExistence type="inferred from homology"/>
<organism evidence="4 5">
    <name type="scientific">Micromonospora zhanjiangensis</name>
    <dbReference type="NCBI Taxonomy" id="1522057"/>
    <lineage>
        <taxon>Bacteria</taxon>
        <taxon>Bacillati</taxon>
        <taxon>Actinomycetota</taxon>
        <taxon>Actinomycetes</taxon>
        <taxon>Micromonosporales</taxon>
        <taxon>Micromonosporaceae</taxon>
        <taxon>Micromonospora</taxon>
    </lineage>
</organism>
<dbReference type="PROSITE" id="PS51278">
    <property type="entry name" value="GATASE_TYPE_2"/>
    <property type="match status" value="1"/>
</dbReference>
<keyword evidence="1 2" id="KW-0315">Glutamine amidotransferase</keyword>
<sequence>MCRHLAYLGPPLSLAALLYDPPHALARQSWAPVDMRGGGTVNADGFGVGWYPADGGPVRYRRDVPLWADATLPALAAATVSGAVLAAVRSATVGMPVVETAAAPFVEGRWLFSHNGVVRGWPDSVVPLARGLPTRDLLTLDAPTDSALLWALVRHRLRAGAAPAAAVGDTVRAVGELAPDSRLNLLLTDGRTAVATARGHALSTRTDGRSVLIASEPLDDDPAWKPVPADHLVVATADDLRIEPIEGTSAA</sequence>
<dbReference type="PANTHER" id="PTHR43187">
    <property type="entry name" value="GLUTAMINE AMIDOTRANSFERASE DUG3-RELATED"/>
    <property type="match status" value="1"/>
</dbReference>
<dbReference type="EC" id="3.5.1.118" evidence="2"/>
<reference evidence="5" key="1">
    <citation type="journal article" date="2019" name="Int. J. Syst. Evol. Microbiol.">
        <title>The Global Catalogue of Microorganisms (GCM) 10K type strain sequencing project: providing services to taxonomists for standard genome sequencing and annotation.</title>
        <authorList>
            <consortium name="The Broad Institute Genomics Platform"/>
            <consortium name="The Broad Institute Genome Sequencing Center for Infectious Disease"/>
            <person name="Wu L."/>
            <person name="Ma J."/>
        </authorList>
    </citation>
    <scope>NUCLEOTIDE SEQUENCE [LARGE SCALE GENOMIC DNA]</scope>
    <source>
        <strain evidence="5">2902at01</strain>
    </source>
</reference>
<dbReference type="PANTHER" id="PTHR43187:SF2">
    <property type="entry name" value="GAMMA-GLUTAMYL-HERCYNYLCYSTEINE SULFOXIDE HYDROLASE"/>
    <property type="match status" value="1"/>
</dbReference>
<dbReference type="RefSeq" id="WP_377548854.1">
    <property type="nucleotide sequence ID" value="NZ_JBHSBN010000016.1"/>
</dbReference>
<dbReference type="CDD" id="cd01908">
    <property type="entry name" value="YafJ"/>
    <property type="match status" value="1"/>
</dbReference>
<dbReference type="SUPFAM" id="SSF56235">
    <property type="entry name" value="N-terminal nucleophile aminohydrolases (Ntn hydrolases)"/>
    <property type="match status" value="1"/>
</dbReference>
<dbReference type="EMBL" id="JBHSBN010000016">
    <property type="protein sequence ID" value="MFC4108501.1"/>
    <property type="molecule type" value="Genomic_DNA"/>
</dbReference>
<feature type="domain" description="Glutamine amidotransferase type-2" evidence="3">
    <location>
        <begin position="2"/>
        <end position="251"/>
    </location>
</feature>
<dbReference type="InterPro" id="IPR017808">
    <property type="entry name" value="EgtC"/>
</dbReference>
<comment type="pathway">
    <text evidence="2">Amino-acid biosynthesis; ergothioneine biosynthesis.</text>
</comment>
<dbReference type="NCBIfam" id="TIGR03442">
    <property type="entry name" value="ergothioneine biosynthesis protein EgtC"/>
    <property type="match status" value="1"/>
</dbReference>
<evidence type="ECO:0000256" key="2">
    <source>
        <dbReference type="HAMAP-Rule" id="MF_02036"/>
    </source>
</evidence>
<dbReference type="Gene3D" id="3.60.20.10">
    <property type="entry name" value="Glutamine Phosphoribosylpyrophosphate, subunit 1, domain 1"/>
    <property type="match status" value="1"/>
</dbReference>
<keyword evidence="2" id="KW-0378">Hydrolase</keyword>
<dbReference type="InterPro" id="IPR052373">
    <property type="entry name" value="Gamma-glu_amide_hydrolase"/>
</dbReference>
<evidence type="ECO:0000256" key="1">
    <source>
        <dbReference type="ARBA" id="ARBA00022962"/>
    </source>
</evidence>
<dbReference type="InterPro" id="IPR017932">
    <property type="entry name" value="GATase_2_dom"/>
</dbReference>
<dbReference type="InterPro" id="IPR026869">
    <property type="entry name" value="EgtC-like"/>
</dbReference>
<comment type="caution">
    <text evidence="4">The sequence shown here is derived from an EMBL/GenBank/DDBJ whole genome shotgun (WGS) entry which is preliminary data.</text>
</comment>
<dbReference type="InterPro" id="IPR029055">
    <property type="entry name" value="Ntn_hydrolases_N"/>
</dbReference>